<dbReference type="Pfam" id="PF13205">
    <property type="entry name" value="Big_5"/>
    <property type="match status" value="1"/>
</dbReference>
<feature type="domain" description="Fibronectin type-III" evidence="4">
    <location>
        <begin position="927"/>
        <end position="1029"/>
    </location>
</feature>
<dbReference type="Gene3D" id="2.120.10.30">
    <property type="entry name" value="TolB, C-terminal domain"/>
    <property type="match status" value="2"/>
</dbReference>
<evidence type="ECO:0000256" key="2">
    <source>
        <dbReference type="SAM" id="MobiDB-lite"/>
    </source>
</evidence>
<reference evidence="5 6" key="1">
    <citation type="submission" date="2015-10" db="EMBL/GenBank/DDBJ databases">
        <title>Draft genome sequence of Salegentibacter salinarum KCTC 12975.</title>
        <authorList>
            <person name="Lin W."/>
            <person name="Zheng Q."/>
        </authorList>
    </citation>
    <scope>NUCLEOTIDE SEQUENCE [LARGE SCALE GENOMIC DNA]</scope>
    <source>
        <strain evidence="5 6">KCTC 12975</strain>
    </source>
</reference>
<dbReference type="SMART" id="SM00060">
    <property type="entry name" value="FN3"/>
    <property type="match status" value="2"/>
</dbReference>
<dbReference type="SUPFAM" id="SSF49265">
    <property type="entry name" value="Fibronectin type III"/>
    <property type="match status" value="2"/>
</dbReference>
<keyword evidence="6" id="KW-1185">Reference proteome</keyword>
<dbReference type="InterPro" id="IPR000033">
    <property type="entry name" value="LDLR_classB_rpt"/>
</dbReference>
<name>A0A2N0TVQ0_9FLAO</name>
<dbReference type="SUPFAM" id="SSF63825">
    <property type="entry name" value="YWTD domain"/>
    <property type="match status" value="1"/>
</dbReference>
<proteinExistence type="predicted"/>
<sequence>MKHNYFFRFSFLLIFFLGLQSSLNAQATISFDDQGFAGCSVISDNHNFSANGKTFNIFAANFDGSPSASGSLWYETGMPENCWSSWSTEFENGGYIVAGYAEDQSSQEWYAPEALVIKTIDGSEFKFSSFKAHDTKFDSWGNYLKISGYKDGVLQGSESVVIVSDVEPYHSTVTLTDPIFDSVDEVRITMDKDNNPEFGDPGTPDSNAEGLFHSFDTFVVDNAVQSTFDGGDGTELAPYQVETAEQLDAVRDYLEAHFIQTADIDLGVSPWSDGEGWVPIGTASGGGNFKGTYDGNGYTISNLSIGREESMEQGLFGVTSSATLKNIAIENATVSAKSYVGLLVGNGSQTTISNSYATGSVTGTDGNIGGLVGAFTMMGNEITNSNASATVNGRSDVGGLVGSMNDMSEITSSYASGTVTGTDYSIGGLVGSIQMGGNVTNSYASASVHGGQMVGGLVGFFDMGNITNSYTTGEVTGIGSDVGGLVGMSMGNVTSSFWDTETTGQNSSSGGTGKSTTEMKEASTFTDAGWDFDAVWHIGEPQGSNNTYPYLQNNTQDPAPGYSGLQSPEVVTNTTFENITSESAIVSGNVTNDGGDSVTERGFVYGTSSNPTIADNKVQVGIGTGEFSEAITGLSSETTYYVRAYAINGEGTSYGSEESFTTSAPAFDPVQSLYWPNEGNDKIEGVSLTGSSRQDIVTIASSGSIIAIDIDQVNEKAYWFDQTDSKIYRSNLDGTSIEEFVSNPGYATTIFVDHVNEYLYWPNYEGSKIERIKLDGTGREDVISATDPIGISVDVSGSKVYWYDQTNGSIYRGNLEGSGSEEFISNPGYATTVYIDQKNNHLYWPNNESSKIERIKLDGTGREDVISATDPIGISVDVSGSKVYWYDQTNGSIYRGNLDGSGSEEFISNPGYATTLSIPWEMPAHTLPSVATSLVSTITATGATLSSEVTSDGGESVTERGFVYATSASPTTADNKVKVGTGTGAFSQALTGLTAETTYYVRAYAINSEGTSYGSEEIFTTPAIPVPPTFTSAPSTVVEYGELYSYSITATSVGELATTISATTIPDWLTLSAETQSEAAEIGEIPGTATLSGTALDDNGNIYAITYSGTTIYKIEPDGTTSVWATGLINGDVHALHVAGDYLYIPRYANSAQAITRIPLENPGAGEEVFASFDNGAISLTDYGDWIYAAVLDRNEIKRIHKSDKTAETFLTTEDGILGEGPFGLDVDTEGNLFIATLHNHTILKYDGTDITTAITNLPNAVTSVVVNESGNFYVSMLNGGVRKYKSDWSDYSIVSQNETDNVISLSITSTGELAYSLFQTNHVYQFKTSPGIAGIPAKSDVGTHEVILKATNDAGSVQQTFSIEVKDNVTPVVHTYIPANNTTDVEIQPTLSISFDEEVVLGSQGTLTINNGTTILRTYDLEVPEDRNALAISGDNLTLSFDLDRSLPVNTAITVGISAGFVEDQVGNEFEGFTPGFNTWSFTTMKKLDQNINFPEISAKTYGGDEFILGDEFSDKGLKITYEAADSGIIEITGNKATILKAGNTTITAAQEGDEETLPAEPISRDLSVSKKDVVVSANELPLECKEPAENFSFEIEGLVYEDEPADLDNTDFEFLTTYEVGNGTGTYDLKISVGNAQDDNYNFTGFNPSTVNVVDTTPAEVITQNITVYLDENGAASIIPEQIDNGSNDDCGIADLKLDDFTFSCSDLGANTVKLIVEDVNGNFAEATATVTVKDNHAPVVNGQNFTLQLNENGIGVVNPEDILPGIFDNCTTSPIVSLGENTFTCEDIGKTGGWEELTATATSTYSRSDFFSDISGIYMVGYHSGTATVNLMKWEDSDWKIISSSPLNFRPNYLSLSRHQNGNFLVGATDPNNKFFLYAYNANSIQWSGLITENNNSQWNLSSTYDPADFATNPVNNEIWLTFLPSSGPAGTYKPIVLKYDGTAISLVGYPATGITNEWSVYSQITFTLDGTATVIFGARNNKIGPFLISYVNNQWIDRGPVAGIQDLSYFLDILTSNTGVIYMAFEENTAGKTSLYRTTDFINYEKLNEQPGRSNSLSLSSLNSGQVYYRFNEKAYLIDNSAVIEFEDPIIGRLYNSSLVENPDGGYLLFGNKSSIGSSRAYKFAKGNSLNYSVTDDSGNTTTGSVEITVEDNIAPEVVTNDITVELDENGTATINAEMIDDNSLDACGIESRSLDITEFDCSNVGKNTIKFTVTDVNGNQSTAEATVTVVDNITPTAIGQDVTIYLDENGQASTTAEAINNNSTDNCEIESLSLSKTQFDCSNVGENTVILTVVDTNENESTAEATVTVFDNIAPTAIAQNITVQLDA</sequence>
<dbReference type="PANTHER" id="PTHR46513">
    <property type="entry name" value="VITELLOGENIN RECEPTOR-LIKE PROTEIN-RELATED-RELATED"/>
    <property type="match status" value="1"/>
</dbReference>
<evidence type="ECO:0000313" key="5">
    <source>
        <dbReference type="EMBL" id="PKD18799.1"/>
    </source>
</evidence>
<evidence type="ECO:0000256" key="3">
    <source>
        <dbReference type="SAM" id="SignalP"/>
    </source>
</evidence>
<dbReference type="InterPro" id="IPR003961">
    <property type="entry name" value="FN3_dom"/>
</dbReference>
<dbReference type="SMART" id="SM00135">
    <property type="entry name" value="LY"/>
    <property type="match status" value="6"/>
</dbReference>
<dbReference type="STRING" id="447422.SAMN05660903_03623"/>
<dbReference type="InterPro" id="IPR032812">
    <property type="entry name" value="SbsA_Ig"/>
</dbReference>
<gene>
    <name evidence="5" type="ORF">APR41_17480</name>
</gene>
<dbReference type="PANTHER" id="PTHR46513:SF13">
    <property type="entry name" value="EGF-LIKE DOMAIN-CONTAINING PROTEIN"/>
    <property type="match status" value="1"/>
</dbReference>
<dbReference type="InterPro" id="IPR036116">
    <property type="entry name" value="FN3_sf"/>
</dbReference>
<feature type="compositionally biased region" description="Low complexity" evidence="2">
    <location>
        <begin position="500"/>
        <end position="509"/>
    </location>
</feature>
<feature type="signal peptide" evidence="3">
    <location>
        <begin position="1"/>
        <end position="27"/>
    </location>
</feature>
<dbReference type="Pfam" id="PF07581">
    <property type="entry name" value="Glug"/>
    <property type="match status" value="1"/>
</dbReference>
<feature type="domain" description="Fibronectin type-III" evidence="4">
    <location>
        <begin position="570"/>
        <end position="666"/>
    </location>
</feature>
<dbReference type="InterPro" id="IPR011042">
    <property type="entry name" value="6-blade_b-propeller_TolB-like"/>
</dbReference>
<organism evidence="5 6">
    <name type="scientific">Salegentibacter salinarum</name>
    <dbReference type="NCBI Taxonomy" id="447422"/>
    <lineage>
        <taxon>Bacteria</taxon>
        <taxon>Pseudomonadati</taxon>
        <taxon>Bacteroidota</taxon>
        <taxon>Flavobacteriia</taxon>
        <taxon>Flavobacteriales</taxon>
        <taxon>Flavobacteriaceae</taxon>
        <taxon>Salegentibacter</taxon>
    </lineage>
</organism>
<feature type="region of interest" description="Disordered" evidence="2">
    <location>
        <begin position="498"/>
        <end position="521"/>
    </location>
</feature>
<dbReference type="InterPro" id="IPR050778">
    <property type="entry name" value="Cueball_EGF_LRP_Nidogen"/>
</dbReference>
<dbReference type="EMBL" id="LKTS01000020">
    <property type="protein sequence ID" value="PKD18799.1"/>
    <property type="molecule type" value="Genomic_DNA"/>
</dbReference>
<feature type="chain" id="PRO_5014870951" description="Fibronectin type-III domain-containing protein" evidence="3">
    <location>
        <begin position="28"/>
        <end position="2333"/>
    </location>
</feature>
<comment type="caution">
    <text evidence="5">The sequence shown here is derived from an EMBL/GenBank/DDBJ whole genome shotgun (WGS) entry which is preliminary data.</text>
</comment>
<dbReference type="Gene3D" id="2.60.40.10">
    <property type="entry name" value="Immunoglobulins"/>
    <property type="match status" value="4"/>
</dbReference>
<dbReference type="PROSITE" id="PS50853">
    <property type="entry name" value="FN3"/>
    <property type="match status" value="2"/>
</dbReference>
<evidence type="ECO:0000313" key="6">
    <source>
        <dbReference type="Proteomes" id="UP000232673"/>
    </source>
</evidence>
<dbReference type="Proteomes" id="UP000232673">
    <property type="component" value="Unassembled WGS sequence"/>
</dbReference>
<dbReference type="RefSeq" id="WP_198550747.1">
    <property type="nucleotide sequence ID" value="NZ_LKTS01000020.1"/>
</dbReference>
<protein>
    <recommendedName>
        <fullName evidence="4">Fibronectin type-III domain-containing protein</fullName>
    </recommendedName>
</protein>
<accession>A0A2N0TVQ0</accession>
<feature type="non-terminal residue" evidence="5">
    <location>
        <position position="2333"/>
    </location>
</feature>
<dbReference type="Gene3D" id="2.160.20.110">
    <property type="match status" value="1"/>
</dbReference>
<dbReference type="InterPro" id="IPR013783">
    <property type="entry name" value="Ig-like_fold"/>
</dbReference>
<dbReference type="InterPro" id="IPR011493">
    <property type="entry name" value="GLUG"/>
</dbReference>
<keyword evidence="1 3" id="KW-0732">Signal</keyword>
<evidence type="ECO:0000259" key="4">
    <source>
        <dbReference type="PROSITE" id="PS50853"/>
    </source>
</evidence>
<dbReference type="SUPFAM" id="SSF63829">
    <property type="entry name" value="Calcium-dependent phosphotriesterase"/>
    <property type="match status" value="1"/>
</dbReference>
<evidence type="ECO:0000256" key="1">
    <source>
        <dbReference type="ARBA" id="ARBA00022729"/>
    </source>
</evidence>